<dbReference type="InterPro" id="IPR002301">
    <property type="entry name" value="Ile-tRNA-ligase"/>
</dbReference>
<name>A0A9P4IU71_9PEZI</name>
<dbReference type="NCBIfam" id="TIGR00392">
    <property type="entry name" value="ileS"/>
    <property type="match status" value="1"/>
</dbReference>
<dbReference type="Pfam" id="PF00133">
    <property type="entry name" value="tRNA-synt_1"/>
    <property type="match status" value="1"/>
</dbReference>
<dbReference type="Pfam" id="PF08264">
    <property type="entry name" value="Anticodon_1"/>
    <property type="match status" value="1"/>
</dbReference>
<dbReference type="Proteomes" id="UP000799439">
    <property type="component" value="Unassembled WGS sequence"/>
</dbReference>
<dbReference type="GO" id="GO:0002161">
    <property type="term" value="F:aminoacyl-tRNA deacylase activity"/>
    <property type="evidence" value="ECO:0007669"/>
    <property type="project" value="InterPro"/>
</dbReference>
<organism evidence="13 14">
    <name type="scientific">Myriangium duriaei CBS 260.36</name>
    <dbReference type="NCBI Taxonomy" id="1168546"/>
    <lineage>
        <taxon>Eukaryota</taxon>
        <taxon>Fungi</taxon>
        <taxon>Dikarya</taxon>
        <taxon>Ascomycota</taxon>
        <taxon>Pezizomycotina</taxon>
        <taxon>Dothideomycetes</taxon>
        <taxon>Dothideomycetidae</taxon>
        <taxon>Myriangiales</taxon>
        <taxon>Myriangiaceae</taxon>
        <taxon>Myriangium</taxon>
    </lineage>
</organism>
<keyword evidence="6 9" id="KW-0648">Protein biosynthesis</keyword>
<feature type="compositionally biased region" description="Acidic residues" evidence="10">
    <location>
        <begin position="1054"/>
        <end position="1073"/>
    </location>
</feature>
<evidence type="ECO:0000256" key="3">
    <source>
        <dbReference type="ARBA" id="ARBA00022598"/>
    </source>
</evidence>
<dbReference type="GO" id="GO:0006428">
    <property type="term" value="P:isoleucyl-tRNA aminoacylation"/>
    <property type="evidence" value="ECO:0007669"/>
    <property type="project" value="InterPro"/>
</dbReference>
<accession>A0A9P4IU71</accession>
<dbReference type="InterPro" id="IPR014729">
    <property type="entry name" value="Rossmann-like_a/b/a_fold"/>
</dbReference>
<protein>
    <recommendedName>
        <fullName evidence="2">isoleucine--tRNA ligase</fullName>
        <ecNumber evidence="2">6.1.1.5</ecNumber>
    </recommendedName>
    <alternativeName>
        <fullName evidence="8">Isoleucyl-tRNA synthetase</fullName>
    </alternativeName>
</protein>
<feature type="region of interest" description="Disordered" evidence="10">
    <location>
        <begin position="1052"/>
        <end position="1087"/>
    </location>
</feature>
<keyword evidence="3 9" id="KW-0436">Ligase</keyword>
<keyword evidence="5 9" id="KW-0067">ATP-binding</keyword>
<feature type="domain" description="Methionyl/Valyl/Leucyl/Isoleucyl-tRNA synthetase anticodon-binding" evidence="12">
    <location>
        <begin position="777"/>
        <end position="928"/>
    </location>
</feature>
<dbReference type="InterPro" id="IPR009080">
    <property type="entry name" value="tRNAsynth_Ia_anticodon-bd"/>
</dbReference>
<dbReference type="GO" id="GO:0005739">
    <property type="term" value="C:mitochondrion"/>
    <property type="evidence" value="ECO:0007669"/>
    <property type="project" value="TreeGrafter"/>
</dbReference>
<evidence type="ECO:0000256" key="2">
    <source>
        <dbReference type="ARBA" id="ARBA00013165"/>
    </source>
</evidence>
<dbReference type="CDD" id="cd07960">
    <property type="entry name" value="Anticodon_Ia_Ile_BEm"/>
    <property type="match status" value="1"/>
</dbReference>
<evidence type="ECO:0000313" key="13">
    <source>
        <dbReference type="EMBL" id="KAF2148809.1"/>
    </source>
</evidence>
<dbReference type="SUPFAM" id="SSF50677">
    <property type="entry name" value="ValRS/IleRS/LeuRS editing domain"/>
    <property type="match status" value="1"/>
</dbReference>
<evidence type="ECO:0000256" key="6">
    <source>
        <dbReference type="ARBA" id="ARBA00022917"/>
    </source>
</evidence>
<dbReference type="InterPro" id="IPR002300">
    <property type="entry name" value="aa-tRNA-synth_Ia"/>
</dbReference>
<dbReference type="InterPro" id="IPR009008">
    <property type="entry name" value="Val/Leu/Ile-tRNA-synth_edit"/>
</dbReference>
<evidence type="ECO:0000256" key="8">
    <source>
        <dbReference type="ARBA" id="ARBA00032665"/>
    </source>
</evidence>
<evidence type="ECO:0000256" key="4">
    <source>
        <dbReference type="ARBA" id="ARBA00022741"/>
    </source>
</evidence>
<dbReference type="AlphaFoldDB" id="A0A9P4IU71"/>
<gene>
    <name evidence="13" type="ORF">K461DRAFT_261612</name>
</gene>
<dbReference type="InterPro" id="IPR033708">
    <property type="entry name" value="Anticodon_Ile_BEm"/>
</dbReference>
<dbReference type="Gene3D" id="1.10.10.830">
    <property type="entry name" value="Ile-tRNA synthetase CP2 domain-like"/>
    <property type="match status" value="1"/>
</dbReference>
<feature type="compositionally biased region" description="Basic and acidic residues" evidence="10">
    <location>
        <begin position="1074"/>
        <end position="1087"/>
    </location>
</feature>
<dbReference type="SUPFAM" id="SSF47323">
    <property type="entry name" value="Anticodon-binding domain of a subclass of class I aminoacyl-tRNA synthetases"/>
    <property type="match status" value="1"/>
</dbReference>
<dbReference type="GO" id="GO:0032543">
    <property type="term" value="P:mitochondrial translation"/>
    <property type="evidence" value="ECO:0007669"/>
    <property type="project" value="TreeGrafter"/>
</dbReference>
<comment type="caution">
    <text evidence="13">The sequence shown here is derived from an EMBL/GenBank/DDBJ whole genome shotgun (WGS) entry which is preliminary data.</text>
</comment>
<dbReference type="InterPro" id="IPR013155">
    <property type="entry name" value="M/V/L/I-tRNA-synth_anticd-bd"/>
</dbReference>
<evidence type="ECO:0000256" key="5">
    <source>
        <dbReference type="ARBA" id="ARBA00022840"/>
    </source>
</evidence>
<keyword evidence="14" id="KW-1185">Reference proteome</keyword>
<dbReference type="PANTHER" id="PTHR42765:SF1">
    <property type="entry name" value="ISOLEUCINE--TRNA LIGASE, MITOCHONDRIAL"/>
    <property type="match status" value="1"/>
</dbReference>
<evidence type="ECO:0000256" key="9">
    <source>
        <dbReference type="RuleBase" id="RU363035"/>
    </source>
</evidence>
<dbReference type="Gene3D" id="3.40.50.620">
    <property type="entry name" value="HUPs"/>
    <property type="match status" value="2"/>
</dbReference>
<feature type="domain" description="Aminoacyl-tRNA synthetase class Ia" evidence="11">
    <location>
        <begin position="63"/>
        <end position="732"/>
    </location>
</feature>
<sequence length="1102" mass="123103">MVILKPSRILRLAQQSGGGREPASQITSWSQTLQLPRTSFPSRPFQQDLDTYRKRCTDDLYVWQKENRPTLDDEGDDNTFVLHDGPPYANGAVHVGHAVNKILKDLLTRTALSRGKNVSYRPGWDCHGLPIELRALKASSEVETGKKASKAGFAGGEAGVSGVLPKVDALTIRDLARNLAKQTVKEQSQSFQSWGVMGDWDKPYLTMDKDFEIRQLGVFKEMVSKGLIYRQNKPVHWSPSSRTALAEAELEYEDNHKVTAAYIKFPITKLPPILADNSSVDPARIFALIWTTTPWTLPANTAIGIRSDMTYTLIELPEQGQILVAKERLESLKPHFKDATPRIIIDDISGAELVGSNTEYFNVLSGKTSKIVHADLVTALSGTGLVHLAAGHGMEDYLALKTLGFSDVFAPVDDEGKFTAEAFPSDPARLQGLYVESKGSKAVLEILREHQGLSLVLDAYSYQHRNPIDWRTKQPIIVRATDQWFADVESLQERAIESLEEVTFIPESGENRLKSFLKGRSQWCISRQRAWGVPIPALHHKSTGEAVMTVESVEHIISVINERGTDAWWSDAPDDAAWVSSTLPPGDYIRGKDTMDVWFDSGTSWTSLAPRDGRPRADAYVEGSDQHRGWFQSSVLTHVSQSQESPALPPFGVLLTHGFTLDSAGRKMSKSLGNVVTPTEILNGVLTVTPKNKSKSDRIVLAAQADRTSTLGPDALRLWVASSDVTHDISISQPSITAVHQALGKYRVTFKWLLGVLADYPSPTLNPELLDSLRLADQFVLYQLSKTAALVHEAQQDCDFPTAVKEINRFINADLSAAYFEIVKDRVYAGSIEDRVHIQTVLYIILEELMQMLAPITPLLVEEVWAHFPPERRAEEAEHPLRKIYDEPWSTVDETGEDKFDRDTMEYLQGLVGRLTTAVRGAQEVARKEGKLGSGLACEVEILIPAEAAEEVREIISELDAEEELAELLVVSGVDDEVFGQIVEERLEWRRNVPWSYEAEFEVDGEEEGKRLMAKVVVLPPSQGKCERCWKYTALEEEAICERCQDVLGVNDKEGEEMEGEQEEEQDEDDEELERGGGETKGRDLRDEKRRSWKNVFGFGKR</sequence>
<dbReference type="PROSITE" id="PS00178">
    <property type="entry name" value="AA_TRNA_LIGASE_I"/>
    <property type="match status" value="1"/>
</dbReference>
<dbReference type="OrthoDB" id="10264412at2759"/>
<proteinExistence type="inferred from homology"/>
<dbReference type="Gene3D" id="3.90.740.10">
    <property type="entry name" value="Valyl/Leucyl/Isoleucyl-tRNA synthetase, editing domain"/>
    <property type="match status" value="1"/>
</dbReference>
<dbReference type="EMBL" id="ML996092">
    <property type="protein sequence ID" value="KAF2148809.1"/>
    <property type="molecule type" value="Genomic_DNA"/>
</dbReference>
<comment type="similarity">
    <text evidence="1 9">Belongs to the class-I aminoacyl-tRNA synthetase family.</text>
</comment>
<dbReference type="GO" id="GO:0000049">
    <property type="term" value="F:tRNA binding"/>
    <property type="evidence" value="ECO:0007669"/>
    <property type="project" value="InterPro"/>
</dbReference>
<reference evidence="13" key="1">
    <citation type="journal article" date="2020" name="Stud. Mycol.">
        <title>101 Dothideomycetes genomes: a test case for predicting lifestyles and emergence of pathogens.</title>
        <authorList>
            <person name="Haridas S."/>
            <person name="Albert R."/>
            <person name="Binder M."/>
            <person name="Bloem J."/>
            <person name="Labutti K."/>
            <person name="Salamov A."/>
            <person name="Andreopoulos B."/>
            <person name="Baker S."/>
            <person name="Barry K."/>
            <person name="Bills G."/>
            <person name="Bluhm B."/>
            <person name="Cannon C."/>
            <person name="Castanera R."/>
            <person name="Culley D."/>
            <person name="Daum C."/>
            <person name="Ezra D."/>
            <person name="Gonzalez J."/>
            <person name="Henrissat B."/>
            <person name="Kuo A."/>
            <person name="Liang C."/>
            <person name="Lipzen A."/>
            <person name="Lutzoni F."/>
            <person name="Magnuson J."/>
            <person name="Mondo S."/>
            <person name="Nolan M."/>
            <person name="Ohm R."/>
            <person name="Pangilinan J."/>
            <person name="Park H.-J."/>
            <person name="Ramirez L."/>
            <person name="Alfaro M."/>
            <person name="Sun H."/>
            <person name="Tritt A."/>
            <person name="Yoshinaga Y."/>
            <person name="Zwiers L.-H."/>
            <person name="Turgeon B."/>
            <person name="Goodwin S."/>
            <person name="Spatafora J."/>
            <person name="Crous P."/>
            <person name="Grigoriev I."/>
        </authorList>
    </citation>
    <scope>NUCLEOTIDE SEQUENCE</scope>
    <source>
        <strain evidence="13">CBS 260.36</strain>
    </source>
</reference>
<evidence type="ECO:0000256" key="1">
    <source>
        <dbReference type="ARBA" id="ARBA00005594"/>
    </source>
</evidence>
<evidence type="ECO:0000256" key="10">
    <source>
        <dbReference type="SAM" id="MobiDB-lite"/>
    </source>
</evidence>
<keyword evidence="7 9" id="KW-0030">Aminoacyl-tRNA synthetase</keyword>
<dbReference type="PRINTS" id="PR00984">
    <property type="entry name" value="TRNASYNTHILE"/>
</dbReference>
<dbReference type="GO" id="GO:0005524">
    <property type="term" value="F:ATP binding"/>
    <property type="evidence" value="ECO:0007669"/>
    <property type="project" value="UniProtKB-KW"/>
</dbReference>
<evidence type="ECO:0000256" key="7">
    <source>
        <dbReference type="ARBA" id="ARBA00023146"/>
    </source>
</evidence>
<dbReference type="GO" id="GO:0004822">
    <property type="term" value="F:isoleucine-tRNA ligase activity"/>
    <property type="evidence" value="ECO:0007669"/>
    <property type="project" value="UniProtKB-EC"/>
</dbReference>
<dbReference type="InterPro" id="IPR001412">
    <property type="entry name" value="aa-tRNA-synth_I_CS"/>
</dbReference>
<dbReference type="PANTHER" id="PTHR42765">
    <property type="entry name" value="SOLEUCYL-TRNA SYNTHETASE"/>
    <property type="match status" value="1"/>
</dbReference>
<keyword evidence="4 9" id="KW-0547">Nucleotide-binding</keyword>
<dbReference type="InterPro" id="IPR050081">
    <property type="entry name" value="Ile-tRNA_ligase"/>
</dbReference>
<dbReference type="EC" id="6.1.1.5" evidence="2"/>
<dbReference type="SUPFAM" id="SSF52374">
    <property type="entry name" value="Nucleotidylyl transferase"/>
    <property type="match status" value="1"/>
</dbReference>
<evidence type="ECO:0000259" key="12">
    <source>
        <dbReference type="Pfam" id="PF08264"/>
    </source>
</evidence>
<evidence type="ECO:0000313" key="14">
    <source>
        <dbReference type="Proteomes" id="UP000799439"/>
    </source>
</evidence>
<dbReference type="Gene3D" id="1.10.730.20">
    <property type="match status" value="1"/>
</dbReference>
<evidence type="ECO:0000259" key="11">
    <source>
        <dbReference type="Pfam" id="PF00133"/>
    </source>
</evidence>